<name>A0A1X7DJ89_TRICW</name>
<evidence type="ECO:0000313" key="2">
    <source>
        <dbReference type="EMBL" id="SMF16571.1"/>
    </source>
</evidence>
<keyword evidence="3" id="KW-1185">Reference proteome</keyword>
<dbReference type="EMBL" id="FXAH01000003">
    <property type="protein sequence ID" value="SMF16571.1"/>
    <property type="molecule type" value="Genomic_DNA"/>
</dbReference>
<accession>A0A1X7DJ89</accession>
<evidence type="ECO:0000256" key="1">
    <source>
        <dbReference type="SAM" id="MobiDB-lite"/>
    </source>
</evidence>
<evidence type="ECO:0000313" key="3">
    <source>
        <dbReference type="Proteomes" id="UP000192911"/>
    </source>
</evidence>
<organism evidence="2 3">
    <name type="scientific">Trinickia caryophylli</name>
    <name type="common">Paraburkholderia caryophylli</name>
    <dbReference type="NCBI Taxonomy" id="28094"/>
    <lineage>
        <taxon>Bacteria</taxon>
        <taxon>Pseudomonadati</taxon>
        <taxon>Pseudomonadota</taxon>
        <taxon>Betaproteobacteria</taxon>
        <taxon>Burkholderiales</taxon>
        <taxon>Burkholderiaceae</taxon>
        <taxon>Trinickia</taxon>
    </lineage>
</organism>
<feature type="region of interest" description="Disordered" evidence="1">
    <location>
        <begin position="1"/>
        <end position="34"/>
    </location>
</feature>
<dbReference type="OrthoDB" id="10020274at2"/>
<reference evidence="3" key="1">
    <citation type="submission" date="2017-04" db="EMBL/GenBank/DDBJ databases">
        <authorList>
            <person name="Varghese N."/>
            <person name="Submissions S."/>
        </authorList>
    </citation>
    <scope>NUCLEOTIDE SEQUENCE [LARGE SCALE GENOMIC DNA]</scope>
    <source>
        <strain evidence="3">Ballard 720</strain>
    </source>
</reference>
<proteinExistence type="predicted"/>
<sequence length="296" mass="33117">MPGYEPKQTLRPEPSKQSQENFPSGSRDTRDRPLPLRRMDSIAALLNYYNFDTTKNPTAVAVAPIVEVGSNKINLVFDYNKGLVIDPYTKAMAEMNTKFISRKVNERWGHIKRYIRGESLQDDVLRKLNIEDKGGDARKFMYARNVRNLHKLKKTYGREDGVGDEFRKILRLIVDSDDALHEASSQAKLPTSGTIHAEAAVANFLRANQGAYRPITFGGNPVPLGVSKLSCGFCSSYIKGTSLPDGLTIDVRGASGQSFNGWVHPETGDVMREKCRQSESSQFRWKYASSSESDSE</sequence>
<feature type="compositionally biased region" description="Polar residues" evidence="1">
    <location>
        <begin position="15"/>
        <end position="26"/>
    </location>
</feature>
<dbReference type="InterPro" id="IPR027796">
    <property type="entry name" value="OTT_1508_deam-like"/>
</dbReference>
<protein>
    <submittedName>
        <fullName evidence="2">OTT_1508-like deaminase</fullName>
    </submittedName>
</protein>
<dbReference type="Pfam" id="PF14441">
    <property type="entry name" value="OTT_1508_deam"/>
    <property type="match status" value="1"/>
</dbReference>
<gene>
    <name evidence="2" type="ORF">SAMN06295900_103306</name>
</gene>
<dbReference type="Proteomes" id="UP000192911">
    <property type="component" value="Unassembled WGS sequence"/>
</dbReference>
<dbReference type="AlphaFoldDB" id="A0A1X7DJ89"/>